<keyword evidence="4" id="KW-0808">Transferase</keyword>
<dbReference type="GO" id="GO:0071555">
    <property type="term" value="P:cell wall organization"/>
    <property type="evidence" value="ECO:0007669"/>
    <property type="project" value="UniProtKB-KW"/>
</dbReference>
<comment type="similarity">
    <text evidence="2 5">Belongs to the glycosyltransferase 8 family.</text>
</comment>
<dbReference type="PANTHER" id="PTHR32116:SF61">
    <property type="entry name" value="GALACTURONOSYLTRANSFERASE 9-RELATED"/>
    <property type="match status" value="1"/>
</dbReference>
<gene>
    <name evidence="6" type="ORF">SLEP1_g10589</name>
</gene>
<evidence type="ECO:0000256" key="1">
    <source>
        <dbReference type="ARBA" id="ARBA00004877"/>
    </source>
</evidence>
<dbReference type="InterPro" id="IPR029044">
    <property type="entry name" value="Nucleotide-diphossugar_trans"/>
</dbReference>
<dbReference type="InterPro" id="IPR002495">
    <property type="entry name" value="Glyco_trans_8"/>
</dbReference>
<organism evidence="6 7">
    <name type="scientific">Rubroshorea leprosula</name>
    <dbReference type="NCBI Taxonomy" id="152421"/>
    <lineage>
        <taxon>Eukaryota</taxon>
        <taxon>Viridiplantae</taxon>
        <taxon>Streptophyta</taxon>
        <taxon>Embryophyta</taxon>
        <taxon>Tracheophyta</taxon>
        <taxon>Spermatophyta</taxon>
        <taxon>Magnoliopsida</taxon>
        <taxon>eudicotyledons</taxon>
        <taxon>Gunneridae</taxon>
        <taxon>Pentapetalae</taxon>
        <taxon>rosids</taxon>
        <taxon>malvids</taxon>
        <taxon>Malvales</taxon>
        <taxon>Dipterocarpaceae</taxon>
        <taxon>Rubroshorea</taxon>
    </lineage>
</organism>
<evidence type="ECO:0000256" key="2">
    <source>
        <dbReference type="ARBA" id="ARBA00006351"/>
    </source>
</evidence>
<evidence type="ECO:0000256" key="5">
    <source>
        <dbReference type="RuleBase" id="RU362027"/>
    </source>
</evidence>
<dbReference type="Gene3D" id="3.90.550.10">
    <property type="entry name" value="Spore Coat Polysaccharide Biosynthesis Protein SpsA, Chain A"/>
    <property type="match status" value="1"/>
</dbReference>
<comment type="caution">
    <text evidence="6">The sequence shown here is derived from an EMBL/GenBank/DDBJ whole genome shotgun (WGS) entry which is preliminary data.</text>
</comment>
<dbReference type="SUPFAM" id="SSF53448">
    <property type="entry name" value="Nucleotide-diphospho-sugar transferases"/>
    <property type="match status" value="1"/>
</dbReference>
<proteinExistence type="inferred from homology"/>
<comment type="pathway">
    <text evidence="1 5">Glycan metabolism; pectin biosynthesis.</text>
</comment>
<evidence type="ECO:0000313" key="6">
    <source>
        <dbReference type="EMBL" id="GKU97445.1"/>
    </source>
</evidence>
<keyword evidence="5" id="KW-0961">Cell wall biogenesis/degradation</keyword>
<name>A0AAV5IEF0_9ROSI</name>
<keyword evidence="7" id="KW-1185">Reference proteome</keyword>
<dbReference type="PANTHER" id="PTHR32116">
    <property type="entry name" value="GALACTURONOSYLTRANSFERASE 4-RELATED"/>
    <property type="match status" value="1"/>
</dbReference>
<dbReference type="EMBL" id="BPVZ01000011">
    <property type="protein sequence ID" value="GKU97445.1"/>
    <property type="molecule type" value="Genomic_DNA"/>
</dbReference>
<dbReference type="Pfam" id="PF01501">
    <property type="entry name" value="Glyco_transf_8"/>
    <property type="match status" value="1"/>
</dbReference>
<sequence>MRGGAHVEVKDVEDFKFLNSSSVQRLYSENGVENATKDVNSMKFTNPNKLSMLNYLRFYLPELYPKLHKILFLDDDVVVQKDLTRLWKINLDGKVNGAVKTCFGSFHPFAHYLNFSHPLIRKRFNLKACAWAYGMNIFYLDALEA</sequence>
<keyword evidence="3 5" id="KW-0328">Glycosyltransferase</keyword>
<evidence type="ECO:0000256" key="3">
    <source>
        <dbReference type="ARBA" id="ARBA00022676"/>
    </source>
</evidence>
<reference evidence="6 7" key="1">
    <citation type="journal article" date="2021" name="Commun. Biol.">
        <title>The genome of Shorea leprosula (Dipterocarpaceae) highlights the ecological relevance of drought in aseasonal tropical rainforests.</title>
        <authorList>
            <person name="Ng K.K.S."/>
            <person name="Kobayashi M.J."/>
            <person name="Fawcett J.A."/>
            <person name="Hatakeyama M."/>
            <person name="Paape T."/>
            <person name="Ng C.H."/>
            <person name="Ang C.C."/>
            <person name="Tnah L.H."/>
            <person name="Lee C.T."/>
            <person name="Nishiyama T."/>
            <person name="Sese J."/>
            <person name="O'Brien M.J."/>
            <person name="Copetti D."/>
            <person name="Mohd Noor M.I."/>
            <person name="Ong R.C."/>
            <person name="Putra M."/>
            <person name="Sireger I.Z."/>
            <person name="Indrioko S."/>
            <person name="Kosugi Y."/>
            <person name="Izuno A."/>
            <person name="Isagi Y."/>
            <person name="Lee S.L."/>
            <person name="Shimizu K.K."/>
        </authorList>
    </citation>
    <scope>NUCLEOTIDE SEQUENCE [LARGE SCALE GENOMIC DNA]</scope>
    <source>
        <strain evidence="6">214</strain>
    </source>
</reference>
<dbReference type="AlphaFoldDB" id="A0AAV5IEF0"/>
<dbReference type="EC" id="2.4.1.-" evidence="5"/>
<evidence type="ECO:0000313" key="7">
    <source>
        <dbReference type="Proteomes" id="UP001054252"/>
    </source>
</evidence>
<protein>
    <recommendedName>
        <fullName evidence="5">Hexosyltransferase</fullName>
        <ecNumber evidence="5">2.4.1.-</ecNumber>
    </recommendedName>
</protein>
<dbReference type="InterPro" id="IPR029993">
    <property type="entry name" value="GAUT"/>
</dbReference>
<comment type="subcellular location">
    <subcellularLocation>
        <location evidence="5">Golgi apparatus membrane</location>
        <topology evidence="5">Single-pass type II membrane protein</topology>
    </subcellularLocation>
</comment>
<keyword evidence="5" id="KW-0333">Golgi apparatus</keyword>
<accession>A0AAV5IEF0</accession>
<dbReference type="GO" id="GO:0047262">
    <property type="term" value="F:polygalacturonate 4-alpha-galacturonosyltransferase activity"/>
    <property type="evidence" value="ECO:0007669"/>
    <property type="project" value="InterPro"/>
</dbReference>
<evidence type="ECO:0000256" key="4">
    <source>
        <dbReference type="ARBA" id="ARBA00022679"/>
    </source>
</evidence>
<dbReference type="Proteomes" id="UP001054252">
    <property type="component" value="Unassembled WGS sequence"/>
</dbReference>
<dbReference type="GO" id="GO:0000139">
    <property type="term" value="C:Golgi membrane"/>
    <property type="evidence" value="ECO:0007669"/>
    <property type="project" value="UniProtKB-SubCell"/>
</dbReference>